<dbReference type="InterPro" id="IPR010621">
    <property type="entry name" value="DUF1214"/>
</dbReference>
<evidence type="ECO:0008006" key="5">
    <source>
        <dbReference type="Google" id="ProtNLM"/>
    </source>
</evidence>
<dbReference type="Pfam" id="PF06742">
    <property type="entry name" value="DUF1214"/>
    <property type="match status" value="1"/>
</dbReference>
<evidence type="ECO:0000313" key="3">
    <source>
        <dbReference type="EMBL" id="PMD21277.1"/>
    </source>
</evidence>
<evidence type="ECO:0000313" key="4">
    <source>
        <dbReference type="Proteomes" id="UP000235672"/>
    </source>
</evidence>
<reference evidence="3 4" key="1">
    <citation type="submission" date="2016-05" db="EMBL/GenBank/DDBJ databases">
        <title>A degradative enzymes factory behind the ericoid mycorrhizal symbiosis.</title>
        <authorList>
            <consortium name="DOE Joint Genome Institute"/>
            <person name="Martino E."/>
            <person name="Morin E."/>
            <person name="Grelet G."/>
            <person name="Kuo A."/>
            <person name="Kohler A."/>
            <person name="Daghino S."/>
            <person name="Barry K."/>
            <person name="Choi C."/>
            <person name="Cichocki N."/>
            <person name="Clum A."/>
            <person name="Copeland A."/>
            <person name="Hainaut M."/>
            <person name="Haridas S."/>
            <person name="Labutti K."/>
            <person name="Lindquist E."/>
            <person name="Lipzen A."/>
            <person name="Khouja H.-R."/>
            <person name="Murat C."/>
            <person name="Ohm R."/>
            <person name="Olson A."/>
            <person name="Spatafora J."/>
            <person name="Veneault-Fourrey C."/>
            <person name="Henrissat B."/>
            <person name="Grigoriev I."/>
            <person name="Martin F."/>
            <person name="Perotto S."/>
        </authorList>
    </citation>
    <scope>NUCLEOTIDE SEQUENCE [LARGE SCALE GENOMIC DNA]</scope>
    <source>
        <strain evidence="3 4">UAMH 7357</strain>
    </source>
</reference>
<feature type="domain" description="DUF1214" evidence="1">
    <location>
        <begin position="270"/>
        <end position="388"/>
    </location>
</feature>
<evidence type="ECO:0000259" key="1">
    <source>
        <dbReference type="Pfam" id="PF06742"/>
    </source>
</evidence>
<feature type="non-terminal residue" evidence="3">
    <location>
        <position position="406"/>
    </location>
</feature>
<dbReference type="InterPro" id="IPR037050">
    <property type="entry name" value="DUF1254_sf"/>
</dbReference>
<dbReference type="PANTHER" id="PTHR36509">
    <property type="entry name" value="BLL3101 PROTEIN"/>
    <property type="match status" value="1"/>
</dbReference>
<dbReference type="SUPFAM" id="SSF160935">
    <property type="entry name" value="VPA0735-like"/>
    <property type="match status" value="1"/>
</dbReference>
<dbReference type="Gene3D" id="2.60.120.600">
    <property type="entry name" value="Domain of unknown function DUF1214, C-terminal domain"/>
    <property type="match status" value="1"/>
</dbReference>
<name>A0A2J6Q4Q4_9HELO</name>
<evidence type="ECO:0000259" key="2">
    <source>
        <dbReference type="Pfam" id="PF06863"/>
    </source>
</evidence>
<keyword evidence="4" id="KW-1185">Reference proteome</keyword>
<dbReference type="Pfam" id="PF06863">
    <property type="entry name" value="DUF1254"/>
    <property type="match status" value="1"/>
</dbReference>
<protein>
    <recommendedName>
        <fullName evidence="5">DUF1254-domain-containing protein</fullName>
    </recommendedName>
</protein>
<organism evidence="3 4">
    <name type="scientific">Hyaloscypha hepaticicola</name>
    <dbReference type="NCBI Taxonomy" id="2082293"/>
    <lineage>
        <taxon>Eukaryota</taxon>
        <taxon>Fungi</taxon>
        <taxon>Dikarya</taxon>
        <taxon>Ascomycota</taxon>
        <taxon>Pezizomycotina</taxon>
        <taxon>Leotiomycetes</taxon>
        <taxon>Helotiales</taxon>
        <taxon>Hyaloscyphaceae</taxon>
        <taxon>Hyaloscypha</taxon>
    </lineage>
</organism>
<accession>A0A2J6Q4Q4</accession>
<dbReference type="AlphaFoldDB" id="A0A2J6Q4Q4"/>
<dbReference type="InterPro" id="IPR010679">
    <property type="entry name" value="DUF1254"/>
</dbReference>
<dbReference type="Gene3D" id="2.60.40.1610">
    <property type="entry name" value="Domain of unknown function DUF1254"/>
    <property type="match status" value="1"/>
</dbReference>
<dbReference type="OrthoDB" id="2018906at2759"/>
<feature type="non-terminal residue" evidence="3">
    <location>
        <position position="1"/>
    </location>
</feature>
<feature type="domain" description="DUF1254" evidence="2">
    <location>
        <begin position="1"/>
        <end position="122"/>
    </location>
</feature>
<sequence length="406" mass="44063">VRPNADYVYSPVAIDLSHENVDVTLPNITDGRSYVFPFYDLYGENFANLGSVVDSPPGKYLVRLDHACEPGLVMGHDEFPQYLGVISFPTTWGSMMIRIVTFNNGTDLEAVLQIESQIDIKPLSRPGPPNGPALTPETLQGSSILNEAALKSPWGLDITEVTVILTLMAAIEEYSGPENGSDYGAVKEMFGAAGFSGGVYTPPPGLNLTLASLIIEKNTSTALSTPSCFINLGNSWKNLVPSLCGDFHSHYIFRAYTAYIGYLDLVSTQAIYPEYVVDGTNELSVTMNESYIMRFSGKPPTAFWSLTPYADNYLIPNGLNRYSLHEQSNITYPDGSLVYGGENTTDRPFEILLQAANVAPPTNWTSNWLPAPAGGGNFSVNLRAYGPTAALSNASYVYPIVTKLSA</sequence>
<dbReference type="InterPro" id="IPR037049">
    <property type="entry name" value="DUF1214_C_sf"/>
</dbReference>
<gene>
    <name evidence="3" type="ORF">NA56DRAFT_526367</name>
</gene>
<dbReference type="PANTHER" id="PTHR36509:SF2">
    <property type="entry name" value="BLL3101 PROTEIN"/>
    <property type="match status" value="1"/>
</dbReference>
<dbReference type="EMBL" id="KZ613482">
    <property type="protein sequence ID" value="PMD21277.1"/>
    <property type="molecule type" value="Genomic_DNA"/>
</dbReference>
<proteinExistence type="predicted"/>
<dbReference type="Proteomes" id="UP000235672">
    <property type="component" value="Unassembled WGS sequence"/>
</dbReference>